<organism evidence="2 3">
    <name type="scientific">Thermosipho ferrireducens</name>
    <dbReference type="NCBI Taxonomy" id="2571116"/>
    <lineage>
        <taxon>Bacteria</taxon>
        <taxon>Thermotogati</taxon>
        <taxon>Thermotogota</taxon>
        <taxon>Thermotogae</taxon>
        <taxon>Thermotogales</taxon>
        <taxon>Fervidobacteriaceae</taxon>
        <taxon>Thermosipho</taxon>
    </lineage>
</organism>
<dbReference type="Proteomes" id="UP000671862">
    <property type="component" value="Chromosome"/>
</dbReference>
<evidence type="ECO:0000256" key="1">
    <source>
        <dbReference type="SAM" id="Phobius"/>
    </source>
</evidence>
<feature type="transmembrane region" description="Helical" evidence="1">
    <location>
        <begin position="45"/>
        <end position="75"/>
    </location>
</feature>
<proteinExistence type="predicted"/>
<evidence type="ECO:0000313" key="3">
    <source>
        <dbReference type="Proteomes" id="UP000671862"/>
    </source>
</evidence>
<accession>A0ABX7S464</accession>
<feature type="transmembrane region" description="Helical" evidence="1">
    <location>
        <begin position="7"/>
        <end position="33"/>
    </location>
</feature>
<gene>
    <name evidence="2" type="ORF">JYK00_05515</name>
</gene>
<dbReference type="RefSeq" id="WP_207565934.1">
    <property type="nucleotide sequence ID" value="NZ_CP071446.1"/>
</dbReference>
<sequence>MKEIFLWFIAIFLISFDVAFYDVFVIFPLFLFLDSVNEFTWKKAIRYIILLTLYGAVIYKQISIFWVIVSFLIIMIDANRDAFFKLWVPAFLEAVLLVLPMIIQGSYIQPILSLAIAVLIYFYLWKKRLIKYGGV</sequence>
<evidence type="ECO:0000313" key="2">
    <source>
        <dbReference type="EMBL" id="QTA37209.1"/>
    </source>
</evidence>
<reference evidence="2 3" key="1">
    <citation type="submission" date="2021-03" db="EMBL/GenBank/DDBJ databases">
        <title>Thermosipho ferrireducens sp.nov., an anaerobic thermophilic iron-reducing bacterium isolated from a deep-sea hydrothermal sulfide deposits.</title>
        <authorList>
            <person name="Zeng X."/>
            <person name="Chen Y."/>
            <person name="Shao Z."/>
        </authorList>
    </citation>
    <scope>NUCLEOTIDE SEQUENCE [LARGE SCALE GENOMIC DNA]</scope>
    <source>
        <strain evidence="2 3">JL129W03</strain>
    </source>
</reference>
<keyword evidence="1" id="KW-0472">Membrane</keyword>
<dbReference type="EMBL" id="CP071446">
    <property type="protein sequence ID" value="QTA37209.1"/>
    <property type="molecule type" value="Genomic_DNA"/>
</dbReference>
<feature type="transmembrane region" description="Helical" evidence="1">
    <location>
        <begin position="82"/>
        <end position="101"/>
    </location>
</feature>
<protein>
    <submittedName>
        <fullName evidence="2">Uncharacterized protein</fullName>
    </submittedName>
</protein>
<feature type="transmembrane region" description="Helical" evidence="1">
    <location>
        <begin position="107"/>
        <end position="125"/>
    </location>
</feature>
<keyword evidence="3" id="KW-1185">Reference proteome</keyword>
<name>A0ABX7S464_9BACT</name>
<keyword evidence="1" id="KW-1133">Transmembrane helix</keyword>
<keyword evidence="1" id="KW-0812">Transmembrane</keyword>